<evidence type="ECO:0000256" key="1">
    <source>
        <dbReference type="ARBA" id="ARBA00022670"/>
    </source>
</evidence>
<dbReference type="Pfam" id="PF01435">
    <property type="entry name" value="Peptidase_M48"/>
    <property type="match status" value="1"/>
</dbReference>
<keyword evidence="3 7" id="KW-0378">Hydrolase</keyword>
<evidence type="ECO:0000256" key="6">
    <source>
        <dbReference type="ARBA" id="ARBA00023049"/>
    </source>
</evidence>
<comment type="similarity">
    <text evidence="7">Belongs to the peptidase M48 family.</text>
</comment>
<dbReference type="PROSITE" id="PS51257">
    <property type="entry name" value="PROKAR_LIPOPROTEIN"/>
    <property type="match status" value="1"/>
</dbReference>
<dbReference type="GO" id="GO:0051603">
    <property type="term" value="P:proteolysis involved in protein catabolic process"/>
    <property type="evidence" value="ECO:0007669"/>
    <property type="project" value="TreeGrafter"/>
</dbReference>
<dbReference type="PROSITE" id="PS51318">
    <property type="entry name" value="TAT"/>
    <property type="match status" value="1"/>
</dbReference>
<dbReference type="InterPro" id="IPR001915">
    <property type="entry name" value="Peptidase_M48"/>
</dbReference>
<keyword evidence="4 7" id="KW-0862">Zinc</keyword>
<dbReference type="SUPFAM" id="SSF48452">
    <property type="entry name" value="TPR-like"/>
    <property type="match status" value="1"/>
</dbReference>
<dbReference type="GO" id="GO:0051536">
    <property type="term" value="F:iron-sulfur cluster binding"/>
    <property type="evidence" value="ECO:0007669"/>
    <property type="project" value="UniProtKB-KW"/>
</dbReference>
<dbReference type="GO" id="GO:0004222">
    <property type="term" value="F:metalloendopeptidase activity"/>
    <property type="evidence" value="ECO:0007669"/>
    <property type="project" value="InterPro"/>
</dbReference>
<name>A0A1V1P9B0_9BACT</name>
<organism evidence="9 10">
    <name type="scientific">Candidatus Magnetoglobus multicellularis str. Araruama</name>
    <dbReference type="NCBI Taxonomy" id="890399"/>
    <lineage>
        <taxon>Bacteria</taxon>
        <taxon>Pseudomonadati</taxon>
        <taxon>Thermodesulfobacteriota</taxon>
        <taxon>Desulfobacteria</taxon>
        <taxon>Desulfobacterales</taxon>
        <taxon>Desulfobacteraceae</taxon>
        <taxon>Candidatus Magnetoglobus</taxon>
    </lineage>
</organism>
<feature type="domain" description="Peptidase M48" evidence="8">
    <location>
        <begin position="70"/>
        <end position="252"/>
    </location>
</feature>
<reference evidence="10" key="1">
    <citation type="submission" date="2012-11" db="EMBL/GenBank/DDBJ databases">
        <authorList>
            <person name="Lucero-Rivera Y.E."/>
            <person name="Tovar-Ramirez D."/>
        </authorList>
    </citation>
    <scope>NUCLEOTIDE SEQUENCE [LARGE SCALE GENOMIC DNA]</scope>
    <source>
        <strain evidence="10">Araruama</strain>
    </source>
</reference>
<evidence type="ECO:0000256" key="3">
    <source>
        <dbReference type="ARBA" id="ARBA00022801"/>
    </source>
</evidence>
<dbReference type="Proteomes" id="UP000189670">
    <property type="component" value="Unassembled WGS sequence"/>
</dbReference>
<dbReference type="InterPro" id="IPR051156">
    <property type="entry name" value="Mito/Outer_Membr_Metalloprot"/>
</dbReference>
<protein>
    <submittedName>
        <fullName evidence="9">Peptidase M48 Ste24p</fullName>
    </submittedName>
</protein>
<keyword evidence="5" id="KW-0408">Iron</keyword>
<dbReference type="AlphaFoldDB" id="A0A1V1P9B0"/>
<dbReference type="PANTHER" id="PTHR22726:SF1">
    <property type="entry name" value="METALLOENDOPEPTIDASE OMA1, MITOCHONDRIAL"/>
    <property type="match status" value="1"/>
</dbReference>
<evidence type="ECO:0000313" key="9">
    <source>
        <dbReference type="EMBL" id="ETR71482.1"/>
    </source>
</evidence>
<evidence type="ECO:0000256" key="4">
    <source>
        <dbReference type="ARBA" id="ARBA00022833"/>
    </source>
</evidence>
<dbReference type="PANTHER" id="PTHR22726">
    <property type="entry name" value="METALLOENDOPEPTIDASE OMA1"/>
    <property type="match status" value="1"/>
</dbReference>
<keyword evidence="2" id="KW-0479">Metal-binding</keyword>
<evidence type="ECO:0000313" key="10">
    <source>
        <dbReference type="Proteomes" id="UP000189670"/>
    </source>
</evidence>
<sequence>MKKAINRRQFLKYSALSATSFAVGCAVNPVTGKMQLMLVSKEQEIQIDRQHSPHQFSADYGFIQDKVIAQYVSQVGQKMSANTHRTDMPYSFHCVNATYVNAYAFPGGSIAATRGILLRLENEAELAALMGHELGHVNARHTAEQLTSSQVTSAIVSGAAILAQTKNDTYGVLVSGLGALGSGLLLSKYSRDNEREADALGMSYMVKTDYGPRGFIGLMDMLRNLSSHKPGIIQVMFSTHPMSDERYATAQSRLNEQYASQKNLPLYRERYMDNTASLRAIKSSIEKIQDAEMHIAKKKYDQAEQDLKMALRTAPEDYVALMVMSKCQLAQNKHTEARRYAQMAHQVYPSEPQSSHISGMANIGLKRFDQAYQNFKQYENKLPGNPNTVFYKGYALEKTGRKKMAADAYVSFLKQVKQGDQAKHAYNSLVQWGYIKNKGN</sequence>
<proteinExistence type="inferred from homology"/>
<dbReference type="Gene3D" id="1.25.40.10">
    <property type="entry name" value="Tetratricopeptide repeat domain"/>
    <property type="match status" value="1"/>
</dbReference>
<comment type="cofactor">
    <cofactor evidence="7">
        <name>Zn(2+)</name>
        <dbReference type="ChEBI" id="CHEBI:29105"/>
    </cofactor>
    <text evidence="7">Binds 1 zinc ion per subunit.</text>
</comment>
<keyword evidence="5" id="KW-0411">Iron-sulfur</keyword>
<dbReference type="Gene3D" id="3.30.2010.10">
    <property type="entry name" value="Metalloproteases ('zincins'), catalytic domain"/>
    <property type="match status" value="1"/>
</dbReference>
<dbReference type="InterPro" id="IPR011990">
    <property type="entry name" value="TPR-like_helical_dom_sf"/>
</dbReference>
<evidence type="ECO:0000256" key="7">
    <source>
        <dbReference type="RuleBase" id="RU003983"/>
    </source>
</evidence>
<dbReference type="InterPro" id="IPR006311">
    <property type="entry name" value="TAT_signal"/>
</dbReference>
<dbReference type="EMBL" id="ATBP01000263">
    <property type="protein sequence ID" value="ETR71482.1"/>
    <property type="molecule type" value="Genomic_DNA"/>
</dbReference>
<evidence type="ECO:0000259" key="8">
    <source>
        <dbReference type="Pfam" id="PF01435"/>
    </source>
</evidence>
<dbReference type="Pfam" id="PF14559">
    <property type="entry name" value="TPR_19"/>
    <property type="match status" value="1"/>
</dbReference>
<keyword evidence="6 7" id="KW-0482">Metalloprotease</keyword>
<dbReference type="GO" id="GO:0016020">
    <property type="term" value="C:membrane"/>
    <property type="evidence" value="ECO:0007669"/>
    <property type="project" value="TreeGrafter"/>
</dbReference>
<dbReference type="GO" id="GO:0046872">
    <property type="term" value="F:metal ion binding"/>
    <property type="evidence" value="ECO:0007669"/>
    <property type="project" value="UniProtKB-KW"/>
</dbReference>
<keyword evidence="1 7" id="KW-0645">Protease</keyword>
<accession>A0A1V1P9B0</accession>
<gene>
    <name evidence="9" type="ORF">OMM_02459</name>
</gene>
<evidence type="ECO:0000256" key="2">
    <source>
        <dbReference type="ARBA" id="ARBA00022723"/>
    </source>
</evidence>
<comment type="caution">
    <text evidence="9">The sequence shown here is derived from an EMBL/GenBank/DDBJ whole genome shotgun (WGS) entry which is preliminary data.</text>
</comment>
<evidence type="ECO:0000256" key="5">
    <source>
        <dbReference type="ARBA" id="ARBA00023014"/>
    </source>
</evidence>